<dbReference type="RefSeq" id="WP_050338816.1">
    <property type="nucleotide sequence ID" value="NZ_BJZC01000016.1"/>
</dbReference>
<comment type="catalytic activity">
    <reaction evidence="3">
        <text>cytidine(34) in elongator tRNA(Met) + acetate + ATP = N(4)-acetylcytidine(34) in elongator tRNA(Met) + AMP + diphosphate</text>
        <dbReference type="Rhea" id="RHEA:58144"/>
        <dbReference type="Rhea" id="RHEA-COMP:10693"/>
        <dbReference type="Rhea" id="RHEA-COMP:10694"/>
        <dbReference type="ChEBI" id="CHEBI:30089"/>
        <dbReference type="ChEBI" id="CHEBI:30616"/>
        <dbReference type="ChEBI" id="CHEBI:33019"/>
        <dbReference type="ChEBI" id="CHEBI:74900"/>
        <dbReference type="ChEBI" id="CHEBI:82748"/>
        <dbReference type="ChEBI" id="CHEBI:456215"/>
    </reaction>
</comment>
<dbReference type="InterPro" id="IPR014729">
    <property type="entry name" value="Rossmann-like_a/b/a_fold"/>
</dbReference>
<proteinExistence type="inferred from homology"/>
<dbReference type="SUPFAM" id="SSF52374">
    <property type="entry name" value="Nucleotidylyl transferase"/>
    <property type="match status" value="1"/>
</dbReference>
<feature type="binding site" evidence="3">
    <location>
        <begin position="7"/>
        <end position="20"/>
    </location>
    <ligand>
        <name>ATP</name>
        <dbReference type="ChEBI" id="CHEBI:30616"/>
    </ligand>
</feature>
<evidence type="ECO:0000256" key="1">
    <source>
        <dbReference type="ARBA" id="ARBA00022598"/>
    </source>
</evidence>
<dbReference type="Pfam" id="PF05636">
    <property type="entry name" value="HIGH_NTase1"/>
    <property type="match status" value="1"/>
</dbReference>
<keyword evidence="2 3" id="KW-0819">tRNA processing</keyword>
<dbReference type="GO" id="GO:0016879">
    <property type="term" value="F:ligase activity, forming carbon-nitrogen bonds"/>
    <property type="evidence" value="ECO:0007669"/>
    <property type="project" value="UniProtKB-UniRule"/>
</dbReference>
<dbReference type="HAMAP" id="MF_01539">
    <property type="entry name" value="TmcAL"/>
    <property type="match status" value="1"/>
</dbReference>
<dbReference type="GO" id="GO:0005524">
    <property type="term" value="F:ATP binding"/>
    <property type="evidence" value="ECO:0007669"/>
    <property type="project" value="UniProtKB-KW"/>
</dbReference>
<dbReference type="GeneID" id="49393810"/>
<keyword evidence="3" id="KW-0963">Cytoplasm</keyword>
<dbReference type="OrthoDB" id="9769796at2"/>
<evidence type="ECO:0000313" key="4">
    <source>
        <dbReference type="EMBL" id="MDF2312287.1"/>
    </source>
</evidence>
<feature type="binding site" evidence="3">
    <location>
        <position position="150"/>
    </location>
    <ligand>
        <name>ATP</name>
        <dbReference type="ChEBI" id="CHEBI:30616"/>
    </ligand>
</feature>
<comment type="caution">
    <text evidence="3">Lacks conserved residue(s) required for the propagation of feature annotation.</text>
</comment>
<evidence type="ECO:0000313" key="5">
    <source>
        <dbReference type="Proteomes" id="UP001151834"/>
    </source>
</evidence>
<dbReference type="Proteomes" id="UP001151834">
    <property type="component" value="Unassembled WGS sequence"/>
</dbReference>
<feature type="binding site" evidence="3">
    <location>
        <position position="175"/>
    </location>
    <ligand>
        <name>ATP</name>
        <dbReference type="ChEBI" id="CHEBI:30616"/>
    </ligand>
</feature>
<sequence>MQAVGLITEYNPLHNGHRYHLQRAKQLTGADCVVVVMSGNWLQRGEPAILDKWTRSKLALENGADLVVELPVFYATQPAHLFAEGGIRLLSALGCTSVVFGAEHPDLDFKRLTAEIEGHQDAFSHYNATYATQFNAALKAATGVTLTAANDMLSFCYYTANQALAHPMQLYPIQRQQADHATPTITAGQAYASGTAIRQAAFAQDWPAIAPVVPSDTLTALKSQRLQRWQDFWPLLHYQLLTVDVAHSGQYDQMAEGLEYRMQAMAQQATDFDNFMHLVKSKRYTYTRLQRVATAALLQLTQQEVQAAQAAPYLRLLGFTPKGQAYLHQVKKQLPLPLYTKINQDLRQHALNLDYRAGRVYELINGQSQDLYRRPWRMPAISVDQPELS</sequence>
<comment type="caution">
    <text evidence="4">The sequence shown here is derived from an EMBL/GenBank/DDBJ whole genome shotgun (WGS) entry which is preliminary data.</text>
</comment>
<name>A0A241RKP2_LACPE</name>
<evidence type="ECO:0000256" key="2">
    <source>
        <dbReference type="ARBA" id="ARBA00022694"/>
    </source>
</evidence>
<dbReference type="Gene3D" id="3.40.50.620">
    <property type="entry name" value="HUPs"/>
    <property type="match status" value="1"/>
</dbReference>
<dbReference type="EC" id="6.3.4.-" evidence="3"/>
<dbReference type="GO" id="GO:0005737">
    <property type="term" value="C:cytoplasm"/>
    <property type="evidence" value="ECO:0007669"/>
    <property type="project" value="UniProtKB-SubCell"/>
</dbReference>
<keyword evidence="3" id="KW-0067">ATP-binding</keyword>
<dbReference type="GO" id="GO:0006400">
    <property type="term" value="P:tRNA modification"/>
    <property type="evidence" value="ECO:0007669"/>
    <property type="project" value="UniProtKB-UniRule"/>
</dbReference>
<reference evidence="4" key="1">
    <citation type="submission" date="2022-11" db="EMBL/GenBank/DDBJ databases">
        <authorList>
            <person name="Wang Z."/>
        </authorList>
    </citation>
    <scope>NUCLEOTIDE SEQUENCE</scope>
    <source>
        <strain evidence="4">P2000</strain>
    </source>
</reference>
<keyword evidence="3" id="KW-0547">Nucleotide-binding</keyword>
<keyword evidence="1 3" id="KW-0436">Ligase</keyword>
<dbReference type="PANTHER" id="PTHR37825:SF1">
    <property type="entry name" value="TRNA(MET) CYTIDINE ACETATE LIGASE"/>
    <property type="match status" value="1"/>
</dbReference>
<protein>
    <recommendedName>
        <fullName evidence="3">tRNA(Met) cytidine acetate ligase</fullName>
        <ecNumber evidence="3">6.3.4.-</ecNumber>
    </recommendedName>
</protein>
<dbReference type="PANTHER" id="PTHR37825">
    <property type="entry name" value="TRNA(MET) CYTIDINE ACETATE LIGASE"/>
    <property type="match status" value="1"/>
</dbReference>
<gene>
    <name evidence="3" type="primary">tmcAL</name>
    <name evidence="4" type="ORF">OOJ94_05600</name>
</gene>
<keyword evidence="3" id="KW-0694">RNA-binding</keyword>
<dbReference type="AlphaFoldDB" id="A0A241RKP2"/>
<accession>A0A241RKP2</accession>
<dbReference type="InterPro" id="IPR008513">
    <property type="entry name" value="tRNA(Met)_cyd_acetate_ligase"/>
</dbReference>
<evidence type="ECO:0000256" key="3">
    <source>
        <dbReference type="HAMAP-Rule" id="MF_01539"/>
    </source>
</evidence>
<comment type="function">
    <text evidence="3">Catalyzes the formation of N(4)-acetylcytidine (ac(4)C) at the wobble position of elongator tRNA(Met), using acetate and ATP as substrates. First activates an acetate ion to form acetyladenylate (Ac-AMP) and then transfers the acetyl group to tRNA to form ac(4)C34.</text>
</comment>
<comment type="subcellular location">
    <subcellularLocation>
        <location evidence="3">Cytoplasm</location>
    </subcellularLocation>
</comment>
<reference evidence="4" key="2">
    <citation type="journal article" date="2023" name="Front Nutr">
        <title>Lactiplantibacillus pentosus P2020 protects the hyperuricemia and renal inflammation in mice.</title>
        <authorList>
            <person name="Wang Z."/>
            <person name="Song L."/>
            <person name="Li X."/>
            <person name="Xiao Y."/>
            <person name="Huang Y."/>
            <person name="Zhang Y."/>
            <person name="Li J."/>
            <person name="Li M."/>
            <person name="Ren Z."/>
        </authorList>
    </citation>
    <scope>NUCLEOTIDE SEQUENCE</scope>
    <source>
        <strain evidence="4">P2000</strain>
    </source>
</reference>
<feature type="binding site" evidence="3">
    <location>
        <position position="101"/>
    </location>
    <ligand>
        <name>ATP</name>
        <dbReference type="ChEBI" id="CHEBI:30616"/>
    </ligand>
</feature>
<dbReference type="EMBL" id="JAPEQV010000004">
    <property type="protein sequence ID" value="MDF2312287.1"/>
    <property type="molecule type" value="Genomic_DNA"/>
</dbReference>
<organism evidence="4 5">
    <name type="scientific">Lactiplantibacillus pentosus</name>
    <name type="common">Lactobacillus pentosus</name>
    <dbReference type="NCBI Taxonomy" id="1589"/>
    <lineage>
        <taxon>Bacteria</taxon>
        <taxon>Bacillati</taxon>
        <taxon>Bacillota</taxon>
        <taxon>Bacilli</taxon>
        <taxon>Lactobacillales</taxon>
        <taxon>Lactobacillaceae</taxon>
        <taxon>Lactiplantibacillus</taxon>
    </lineage>
</organism>
<dbReference type="NCBIfam" id="NF010191">
    <property type="entry name" value="PRK13670.1"/>
    <property type="match status" value="1"/>
</dbReference>
<comment type="similarity">
    <text evidence="3">Belongs to the TmcAL family.</text>
</comment>
<keyword evidence="3" id="KW-0820">tRNA-binding</keyword>
<dbReference type="GO" id="GO:0000049">
    <property type="term" value="F:tRNA binding"/>
    <property type="evidence" value="ECO:0007669"/>
    <property type="project" value="UniProtKB-KW"/>
</dbReference>